<sequence length="67" mass="6796">MIPRFAAAAWGLIVSAALVAAPLALRDRLPEPLATPTSARPRTRSRLGCGCGRGNARCGSAASPIPG</sequence>
<proteinExistence type="predicted"/>
<keyword evidence="2" id="KW-1185">Reference proteome</keyword>
<accession>A0ABW4G0F3</accession>
<organism evidence="1 2">
    <name type="scientific">Nonomuraea guangzhouensis</name>
    <dbReference type="NCBI Taxonomy" id="1291555"/>
    <lineage>
        <taxon>Bacteria</taxon>
        <taxon>Bacillati</taxon>
        <taxon>Actinomycetota</taxon>
        <taxon>Actinomycetes</taxon>
        <taxon>Streptosporangiales</taxon>
        <taxon>Streptosporangiaceae</taxon>
        <taxon>Nonomuraea</taxon>
    </lineage>
</organism>
<name>A0ABW4G0F3_9ACTN</name>
<reference evidence="2" key="1">
    <citation type="journal article" date="2019" name="Int. J. Syst. Evol. Microbiol.">
        <title>The Global Catalogue of Microorganisms (GCM) 10K type strain sequencing project: providing services to taxonomists for standard genome sequencing and annotation.</title>
        <authorList>
            <consortium name="The Broad Institute Genomics Platform"/>
            <consortium name="The Broad Institute Genome Sequencing Center for Infectious Disease"/>
            <person name="Wu L."/>
            <person name="Ma J."/>
        </authorList>
    </citation>
    <scope>NUCLEOTIDE SEQUENCE [LARGE SCALE GENOMIC DNA]</scope>
    <source>
        <strain evidence="2">CGMCC 1.15399</strain>
    </source>
</reference>
<dbReference type="Proteomes" id="UP001597097">
    <property type="component" value="Unassembled WGS sequence"/>
</dbReference>
<evidence type="ECO:0000313" key="1">
    <source>
        <dbReference type="EMBL" id="MFD1535843.1"/>
    </source>
</evidence>
<protein>
    <submittedName>
        <fullName evidence="1">Uncharacterized protein</fullName>
    </submittedName>
</protein>
<gene>
    <name evidence="1" type="ORF">ACFSJ0_02290</name>
</gene>
<evidence type="ECO:0000313" key="2">
    <source>
        <dbReference type="Proteomes" id="UP001597097"/>
    </source>
</evidence>
<dbReference type="EMBL" id="JBHUCM010000004">
    <property type="protein sequence ID" value="MFD1535843.1"/>
    <property type="molecule type" value="Genomic_DNA"/>
</dbReference>
<comment type="caution">
    <text evidence="1">The sequence shown here is derived from an EMBL/GenBank/DDBJ whole genome shotgun (WGS) entry which is preliminary data.</text>
</comment>
<dbReference type="RefSeq" id="WP_219532741.1">
    <property type="nucleotide sequence ID" value="NZ_JAHKRM010000015.1"/>
</dbReference>